<feature type="compositionally biased region" description="Basic and acidic residues" evidence="12">
    <location>
        <begin position="610"/>
        <end position="635"/>
    </location>
</feature>
<dbReference type="CDD" id="cd07500">
    <property type="entry name" value="HAD_PSP"/>
    <property type="match status" value="1"/>
</dbReference>
<dbReference type="EMBL" id="JAAUHK010000187">
    <property type="protein sequence ID" value="KAF4645672.1"/>
    <property type="molecule type" value="Genomic_DNA"/>
</dbReference>
<dbReference type="InterPro" id="IPR050582">
    <property type="entry name" value="HAD-like_SerB"/>
</dbReference>
<evidence type="ECO:0000256" key="5">
    <source>
        <dbReference type="ARBA" id="ARBA00022605"/>
    </source>
</evidence>
<dbReference type="GO" id="GO:0005737">
    <property type="term" value="C:cytoplasm"/>
    <property type="evidence" value="ECO:0007669"/>
    <property type="project" value="TreeGrafter"/>
</dbReference>
<feature type="compositionally biased region" description="Pro residues" evidence="12">
    <location>
        <begin position="1071"/>
        <end position="1096"/>
    </location>
</feature>
<keyword evidence="15" id="KW-1185">Reference proteome</keyword>
<keyword evidence="7" id="KW-0378">Hydrolase</keyword>
<feature type="compositionally biased region" description="Basic and acidic residues" evidence="12">
    <location>
        <begin position="1242"/>
        <end position="1252"/>
    </location>
</feature>
<dbReference type="InterPro" id="IPR004469">
    <property type="entry name" value="PSP"/>
</dbReference>
<gene>
    <name evidence="14" type="ORF">TGRH88_001580</name>
</gene>
<feature type="compositionally biased region" description="Basic and acidic residues" evidence="12">
    <location>
        <begin position="1529"/>
        <end position="1553"/>
    </location>
</feature>
<keyword evidence="6" id="KW-0479">Metal-binding</keyword>
<dbReference type="PANTHER" id="PTHR43344:SF2">
    <property type="entry name" value="PHOSPHOSERINE PHOSPHATASE"/>
    <property type="match status" value="1"/>
</dbReference>
<evidence type="ECO:0000256" key="3">
    <source>
        <dbReference type="ARBA" id="ARBA00009184"/>
    </source>
</evidence>
<feature type="compositionally biased region" description="Low complexity" evidence="12">
    <location>
        <begin position="545"/>
        <end position="558"/>
    </location>
</feature>
<evidence type="ECO:0000256" key="4">
    <source>
        <dbReference type="ARBA" id="ARBA00012640"/>
    </source>
</evidence>
<protein>
    <recommendedName>
        <fullName evidence="4">phosphoserine phosphatase</fullName>
        <ecNumber evidence="4">3.1.3.3</ecNumber>
    </recommendedName>
    <alternativeName>
        <fullName evidence="10">O-phosphoserine phosphohydrolase</fullName>
    </alternativeName>
</protein>
<comment type="pathway">
    <text evidence="2">Amino-acid biosynthesis; L-serine biosynthesis; L-serine from 3-phospho-D-glycerate: step 3/3.</text>
</comment>
<evidence type="ECO:0000256" key="12">
    <source>
        <dbReference type="SAM" id="MobiDB-lite"/>
    </source>
</evidence>
<feature type="region of interest" description="Disordered" evidence="12">
    <location>
        <begin position="485"/>
        <end position="641"/>
    </location>
</feature>
<feature type="compositionally biased region" description="Basic and acidic residues" evidence="12">
    <location>
        <begin position="1043"/>
        <end position="1067"/>
    </location>
</feature>
<dbReference type="Proteomes" id="UP000557509">
    <property type="component" value="Unassembled WGS sequence"/>
</dbReference>
<feature type="region of interest" description="Disordered" evidence="12">
    <location>
        <begin position="1019"/>
        <end position="1228"/>
    </location>
</feature>
<feature type="compositionally biased region" description="Basic and acidic residues" evidence="12">
    <location>
        <begin position="1479"/>
        <end position="1497"/>
    </location>
</feature>
<feature type="region of interest" description="Disordered" evidence="12">
    <location>
        <begin position="1457"/>
        <end position="1569"/>
    </location>
</feature>
<evidence type="ECO:0000256" key="2">
    <source>
        <dbReference type="ARBA" id="ARBA00005135"/>
    </source>
</evidence>
<evidence type="ECO:0000256" key="11">
    <source>
        <dbReference type="PIRSR" id="PIRSR604469-1"/>
    </source>
</evidence>
<feature type="region of interest" description="Disordered" evidence="12">
    <location>
        <begin position="264"/>
        <end position="353"/>
    </location>
</feature>
<sequence length="1910" mass="207007">MTSLPSSDLDFTRHAFLSGTDADTHRSSGQVCVEGVCTSESERFAEMHAEEEKRSPDVLGEGGAYFFGSNGDEQCVYDGREADASHSRLGAEAALHAVSLTRSRQEGEEAVTRVLVPSQNGEMEKKRADEMRLDGPLEGQQRNSRCHLILYAQGTDRPGVSLQFARWLAAEGYEDEEIDIEWKDWGVQLVDVRQIKVGTMCCLYYHVKLNQHVAMEVLKACLFTAAQVHYELDYQLLPSHPRRLESSFASLSFSRLPTSPSCSLCYSPSPSQSVRGPLAAEEEREEIEAERSHLIKDGMRSVSPRLASRVSASSPSSCDTSASSHMTARHPSDPSSLPSAGVPTAPGDLPPFPSQACVSPHSASHCASPHSSSLYTSHCSFHSSSHCGSLECISRRQRSPWEIKAPLSGRQLREAVHAAATLAAEAAAGAALAAQAAAEAVSAADFAGEEDVEKVEKVAGKVSFAVQAAAEAKAKAAAAEGTAYAVEDSDASGDQNSQRESENEKRGEKEANEKRGEKETHEKRGEKEMRDRQLLGDAWRERVNSSGSGSTQRSSTGSEASGRESRGMGRWSFRDSPTSLREAHADLSEGERAAAREGLSAAAGPPSESMRQREGPLREARREDGGAKRERDSEKPPGWPGLGFPRWSDVVVVHLLQTRPALAATLLADVLAALLRATATVQSMGLERVELGNGGAGEKVHSVEIKVQFPASLLPFQTKVPRDKPAIKALEDELRNICKRHDAQMLLRWDDFALKRKCHSLVVFGLNEVLVEQDVMDAMLQCNDTQIDLDKFSQSLLQEHGGVASEERMYMRKLTKLKGARAADLVKKVLPHLTIARGAFFLMFVLKKLGVRTALMTHSCQEVAHCVGRLLGIDYVLSNHFEVREGALTGRVVGGSSSSEVTTSHMLDPLRKMDWLQLLRDKERLERDALFVLANYENFDFLHGAAGFCFSFNARRDRDISKFLLLLGMKNRHLQEFHSTFVASAVEASLDVAYPLGLTALVQRHQVSLLSQFLQPSSLDSEDEGVRNANTISPPDVGNLQTEEVRKKEILRKSCDGEANALRDTEGSPRPSSPPRPTTPLAPATPPGSTDPPGPSVPLQRRKEKREGNGTREETQEVATRREVSGDSCEAQDKEEGRSGEKPQESATQLWRKTEEQAERTRSAEGRPESGIRHACSEEKTTLVYFPSLSSSSSLASSSSSSSSSPSSSPASAFVSGKDGAPRDAPARKDECFSAPLERMKLAKESPEERQGLRVTSSASSVASNSRGEKRVDRAVVCVYGQVRTNDATPQLWRIFEALRPFEQGRSGGGSSGVCTPASVRGVRGGTSSCGIEALQLVNLHHHICLGMTLSWMSPSSKALAPQRLTSSGSGRSDSFSSLPPANVAAAAVAALTLSSGGGVSSAAPLFPRVSSQSLGLPALASPSQHLSPVKDVLFVASCLGLKASFIPQLPPNGRASPYPPGVPVSPSASLSSLQSWSPEEKRRNKAEEDTCEREAAAAKATDTGESRGAFAASGTCHGGPDAVGDGLGQRREEAKDALSEKTESWAEKRESSCENGENLSENRESLTEKREEGSARSFYIVVMEEPSVSPQLLVHIFALLYDNLINIEEIDRLSLNVAKAIRLRVAIGPLVDVQQLKKQLLSVCSDFGADVALQADDISRYCLRLVVFDMDSTLVCEEVIDELAREAGVMDEVAAITQAAMEGHLDFHSSLMQRVKMLKGIKRSALDAVAARLTPTPGAAALCRILRHLGYRLAVISGGFTYFARKIKKLLKLHHAFANHLQIDPCTGTVTGEVEGPVVTAQRKVSLMRMLAEVEQVQVDQVIAVGDGSNDIPLLLHAGNHTKFSPKKRQKPESVACSSMGVAFCAKKRVKENSNYQLNQRNLFLLVHLLGISEKDALQLAQVEDVRDD</sequence>
<dbReference type="VEuPathDB" id="ToxoDB:TGME49_222900"/>
<dbReference type="UniPathway" id="UPA00135">
    <property type="reaction ID" value="UER00198"/>
</dbReference>
<dbReference type="NCBIfam" id="TIGR00338">
    <property type="entry name" value="serB"/>
    <property type="match status" value="1"/>
</dbReference>
<keyword evidence="8" id="KW-0460">Magnesium</keyword>
<evidence type="ECO:0000259" key="13">
    <source>
        <dbReference type="PROSITE" id="PS50206"/>
    </source>
</evidence>
<evidence type="ECO:0000256" key="10">
    <source>
        <dbReference type="ARBA" id="ARBA00031693"/>
    </source>
</evidence>
<feature type="compositionally biased region" description="Low complexity" evidence="12">
    <location>
        <begin position="301"/>
        <end position="324"/>
    </location>
</feature>
<keyword evidence="9" id="KW-0718">Serine biosynthesis</keyword>
<feature type="compositionally biased region" description="Basic and acidic residues" evidence="12">
    <location>
        <begin position="289"/>
        <end position="299"/>
    </location>
</feature>
<dbReference type="PROSITE" id="PS50206">
    <property type="entry name" value="RHODANESE_3"/>
    <property type="match status" value="1"/>
</dbReference>
<feature type="active site" description="Nucleophile" evidence="11">
    <location>
        <position position="1670"/>
    </location>
</feature>
<evidence type="ECO:0000256" key="7">
    <source>
        <dbReference type="ARBA" id="ARBA00022801"/>
    </source>
</evidence>
<feature type="compositionally biased region" description="Basic and acidic residues" evidence="12">
    <location>
        <begin position="1105"/>
        <end position="1144"/>
    </location>
</feature>
<keyword evidence="5" id="KW-0028">Amino-acid biosynthesis</keyword>
<reference evidence="14 15" key="1">
    <citation type="submission" date="2020-03" db="EMBL/GenBank/DDBJ databases">
        <title>Genome sequence of Toxoplasma gondii RH-88 strain.</title>
        <authorList>
            <person name="Lorenzi H.A."/>
            <person name="Venepally P."/>
            <person name="Rozenberg A."/>
            <person name="Sibley D."/>
        </authorList>
    </citation>
    <scope>NUCLEOTIDE SEQUENCE [LARGE SCALE GENOMIC DNA]</scope>
    <source>
        <strain evidence="14 15">RH-88</strain>
    </source>
</reference>
<evidence type="ECO:0000256" key="6">
    <source>
        <dbReference type="ARBA" id="ARBA00022723"/>
    </source>
</evidence>
<dbReference type="InterPro" id="IPR001763">
    <property type="entry name" value="Rhodanese-like_dom"/>
</dbReference>
<dbReference type="Pfam" id="PF12710">
    <property type="entry name" value="HAD"/>
    <property type="match status" value="1"/>
</dbReference>
<dbReference type="PANTHER" id="PTHR43344">
    <property type="entry name" value="PHOSPHOSERINE PHOSPHATASE"/>
    <property type="match status" value="1"/>
</dbReference>
<evidence type="ECO:0000256" key="8">
    <source>
        <dbReference type="ARBA" id="ARBA00022842"/>
    </source>
</evidence>
<dbReference type="GO" id="GO:0000287">
    <property type="term" value="F:magnesium ion binding"/>
    <property type="evidence" value="ECO:0007669"/>
    <property type="project" value="TreeGrafter"/>
</dbReference>
<feature type="compositionally biased region" description="Basic and acidic residues" evidence="12">
    <location>
        <begin position="581"/>
        <end position="595"/>
    </location>
</feature>
<dbReference type="Gene3D" id="3.40.50.1000">
    <property type="entry name" value="HAD superfamily/HAD-like"/>
    <property type="match status" value="2"/>
</dbReference>
<organism evidence="14 15">
    <name type="scientific">Toxoplasma gondii</name>
    <dbReference type="NCBI Taxonomy" id="5811"/>
    <lineage>
        <taxon>Eukaryota</taxon>
        <taxon>Sar</taxon>
        <taxon>Alveolata</taxon>
        <taxon>Apicomplexa</taxon>
        <taxon>Conoidasida</taxon>
        <taxon>Coccidia</taxon>
        <taxon>Eucoccidiorida</taxon>
        <taxon>Eimeriorina</taxon>
        <taxon>Sarcocystidae</taxon>
        <taxon>Toxoplasma</taxon>
    </lineage>
</organism>
<feature type="compositionally biased region" description="Low complexity" evidence="12">
    <location>
        <begin position="1257"/>
        <end position="1266"/>
    </location>
</feature>
<feature type="region of interest" description="Disordered" evidence="12">
    <location>
        <begin position="1242"/>
        <end position="1266"/>
    </location>
</feature>
<evidence type="ECO:0000256" key="1">
    <source>
        <dbReference type="ARBA" id="ARBA00001946"/>
    </source>
</evidence>
<name>A0A7J6KFS8_TOXGO</name>
<feature type="compositionally biased region" description="Low complexity" evidence="12">
    <location>
        <begin position="1465"/>
        <end position="1478"/>
    </location>
</feature>
<comment type="cofactor">
    <cofactor evidence="1">
        <name>Mg(2+)</name>
        <dbReference type="ChEBI" id="CHEBI:18420"/>
    </cofactor>
</comment>
<dbReference type="NCBIfam" id="TIGR01488">
    <property type="entry name" value="HAD-SF-IB"/>
    <property type="match status" value="1"/>
</dbReference>
<feature type="domain" description="Rhodanese" evidence="13">
    <location>
        <begin position="1740"/>
        <end position="1773"/>
    </location>
</feature>
<dbReference type="InterPro" id="IPR023214">
    <property type="entry name" value="HAD_sf"/>
</dbReference>
<feature type="compositionally biased region" description="Basic and acidic residues" evidence="12">
    <location>
        <begin position="497"/>
        <end position="543"/>
    </location>
</feature>
<feature type="compositionally biased region" description="Low complexity" evidence="12">
    <location>
        <begin position="264"/>
        <end position="273"/>
    </location>
</feature>
<proteinExistence type="inferred from homology"/>
<evidence type="ECO:0000313" key="14">
    <source>
        <dbReference type="EMBL" id="KAF4645672.1"/>
    </source>
</evidence>
<evidence type="ECO:0000256" key="9">
    <source>
        <dbReference type="ARBA" id="ARBA00023299"/>
    </source>
</evidence>
<feature type="compositionally biased region" description="Low complexity" evidence="12">
    <location>
        <begin position="1187"/>
        <end position="1213"/>
    </location>
</feature>
<dbReference type="GO" id="GO:0036424">
    <property type="term" value="F:L-phosphoserine phosphatase activity"/>
    <property type="evidence" value="ECO:0007669"/>
    <property type="project" value="InterPro"/>
</dbReference>
<dbReference type="SUPFAM" id="SSF56784">
    <property type="entry name" value="HAD-like"/>
    <property type="match status" value="2"/>
</dbReference>
<feature type="active site" description="Proton donor" evidence="11">
    <location>
        <position position="1672"/>
    </location>
</feature>
<dbReference type="GO" id="GO:0006564">
    <property type="term" value="P:L-serine biosynthetic process"/>
    <property type="evidence" value="ECO:0007669"/>
    <property type="project" value="UniProtKB-KW"/>
</dbReference>
<comment type="caution">
    <text evidence="14">The sequence shown here is derived from an EMBL/GenBank/DDBJ whole genome shotgun (WGS) entry which is preliminary data.</text>
</comment>
<feature type="compositionally biased region" description="Basic and acidic residues" evidence="12">
    <location>
        <begin position="1152"/>
        <end position="1181"/>
    </location>
</feature>
<dbReference type="InterPro" id="IPR036412">
    <property type="entry name" value="HAD-like_sf"/>
</dbReference>
<evidence type="ECO:0000313" key="15">
    <source>
        <dbReference type="Proteomes" id="UP000557509"/>
    </source>
</evidence>
<comment type="similarity">
    <text evidence="3">Belongs to the HAD-like hydrolase superfamily. SerB family.</text>
</comment>
<accession>A0A7J6KFS8</accession>
<dbReference type="EC" id="3.1.3.3" evidence="4"/>